<dbReference type="AlphaFoldDB" id="A0A1Q8VTH8"/>
<comment type="caution">
    <text evidence="1">The sequence shown here is derived from an EMBL/GenBank/DDBJ whole genome shotgun (WGS) entry which is preliminary data.</text>
</comment>
<dbReference type="RefSeq" id="WP_178389296.1">
    <property type="nucleotide sequence ID" value="NZ_MSKM01000055.1"/>
</dbReference>
<proteinExistence type="predicted"/>
<dbReference type="EMBL" id="MSKM01000055">
    <property type="protein sequence ID" value="OLO51384.1"/>
    <property type="molecule type" value="Genomic_DNA"/>
</dbReference>
<evidence type="ECO:0000313" key="2">
    <source>
        <dbReference type="Proteomes" id="UP000185772"/>
    </source>
</evidence>
<evidence type="ECO:0000313" key="1">
    <source>
        <dbReference type="EMBL" id="OLO51384.1"/>
    </source>
</evidence>
<gene>
    <name evidence="1" type="ORF">BKH27_12540</name>
</gene>
<protein>
    <submittedName>
        <fullName evidence="1">Uncharacterized protein</fullName>
    </submittedName>
</protein>
<reference evidence="1 2" key="1">
    <citation type="submission" date="2016-12" db="EMBL/GenBank/DDBJ databases">
        <title>Genomic comparison of strains in the 'Actinomyces naeslundii' group.</title>
        <authorList>
            <person name="Mughal S.R."/>
            <person name="Do T."/>
            <person name="Gilbert S.C."/>
            <person name="Witherden E.A."/>
            <person name="Didelot X."/>
            <person name="Beighton D."/>
        </authorList>
    </citation>
    <scope>NUCLEOTIDE SEQUENCE [LARGE SCALE GENOMIC DNA]</scope>
    <source>
        <strain evidence="1 2">MMRCO6-1</strain>
    </source>
</reference>
<accession>A0A1Q8VTH8</accession>
<dbReference type="Proteomes" id="UP000185772">
    <property type="component" value="Unassembled WGS sequence"/>
</dbReference>
<organism evidence="1 2">
    <name type="scientific">Actinomyces oris</name>
    <dbReference type="NCBI Taxonomy" id="544580"/>
    <lineage>
        <taxon>Bacteria</taxon>
        <taxon>Bacillati</taxon>
        <taxon>Actinomycetota</taxon>
        <taxon>Actinomycetes</taxon>
        <taxon>Actinomycetales</taxon>
        <taxon>Actinomycetaceae</taxon>
        <taxon>Actinomyces</taxon>
    </lineage>
</organism>
<feature type="non-terminal residue" evidence="1">
    <location>
        <position position="1"/>
    </location>
</feature>
<sequence length="88" mass="9914">HPLNNLTLLAEYYFYLFAHSPKYGKESGRALKALLADGVTTGDGACKMNLERLRNEEDPRLNLLEAVAQTLADGDTSRLDAFEEWRDL</sequence>
<name>A0A1Q8VTH8_9ACTO</name>